<protein>
    <submittedName>
        <fullName evidence="6">Large terminase protein</fullName>
    </submittedName>
</protein>
<sequence>MLGINQLLYWSMNYQGCNIAWVTPIYKQSKKVFDEMEKVCLKSGFFQFNRSDLTIKGFGSTIQFFSGERPDNIRGNTFDYLIMDEIAFSREQLWSEVLSATVLVKGKKVLFISTPKGKNHFYKLSLQHNYDNRYKYFHYSSYDNPMISVEDLEERRRNLPDHVFRQEYLAEFLDNASGLFKNIKDCINEHPINTPMLFGGLDIGRADDYTVLTIINREHQMIHVERWRQDDWTNIINKVADVINKYRAKIYVEVNNQGDVFYEMLKKQCRTFIEPYVTSSKTKPVMIEDLALLFEQRNISILNESWLQDELEAFTYIYDERTRGVKYSAPQGVHDDGVISLALAVQSRKDLIKKGKYIGTHA</sequence>
<keyword evidence="4" id="KW-0231">Viral genome packaging</keyword>
<dbReference type="GO" id="GO:0005524">
    <property type="term" value="F:ATP binding"/>
    <property type="evidence" value="ECO:0007669"/>
    <property type="project" value="UniProtKB-KW"/>
</dbReference>
<name>A0A6J5MRS0_9CAUD</name>
<reference evidence="6" key="1">
    <citation type="submission" date="2020-04" db="EMBL/GenBank/DDBJ databases">
        <authorList>
            <person name="Chiriac C."/>
            <person name="Salcher M."/>
            <person name="Ghai R."/>
            <person name="Kavagutti S V."/>
        </authorList>
    </citation>
    <scope>NUCLEOTIDE SEQUENCE</scope>
</reference>
<dbReference type="InterPro" id="IPR027417">
    <property type="entry name" value="P-loop_NTPase"/>
</dbReference>
<evidence type="ECO:0000256" key="4">
    <source>
        <dbReference type="ARBA" id="ARBA00023219"/>
    </source>
</evidence>
<feature type="domain" description="Terminase large subunit gp17-like C-terminal" evidence="5">
    <location>
        <begin position="200"/>
        <end position="338"/>
    </location>
</feature>
<evidence type="ECO:0000256" key="2">
    <source>
        <dbReference type="ARBA" id="ARBA00022741"/>
    </source>
</evidence>
<dbReference type="Gene3D" id="3.40.50.300">
    <property type="entry name" value="P-loop containing nucleotide triphosphate hydrolases"/>
    <property type="match status" value="1"/>
</dbReference>
<proteinExistence type="predicted"/>
<keyword evidence="1" id="KW-1188">Viral release from host cell</keyword>
<dbReference type="InterPro" id="IPR035421">
    <property type="entry name" value="Terminase_6C"/>
</dbReference>
<organism evidence="6">
    <name type="scientific">uncultured Caudovirales phage</name>
    <dbReference type="NCBI Taxonomy" id="2100421"/>
    <lineage>
        <taxon>Viruses</taxon>
        <taxon>Duplodnaviria</taxon>
        <taxon>Heunggongvirae</taxon>
        <taxon>Uroviricota</taxon>
        <taxon>Caudoviricetes</taxon>
        <taxon>Peduoviridae</taxon>
        <taxon>Maltschvirus</taxon>
        <taxon>Maltschvirus maltsch</taxon>
    </lineage>
</organism>
<keyword evidence="2" id="KW-0547">Nucleotide-binding</keyword>
<dbReference type="EMBL" id="LR796477">
    <property type="protein sequence ID" value="CAB4147853.1"/>
    <property type="molecule type" value="Genomic_DNA"/>
</dbReference>
<dbReference type="Pfam" id="PF17289">
    <property type="entry name" value="Terminase_6C"/>
    <property type="match status" value="1"/>
</dbReference>
<evidence type="ECO:0000313" key="6">
    <source>
        <dbReference type="EMBL" id="CAB4147853.1"/>
    </source>
</evidence>
<evidence type="ECO:0000256" key="1">
    <source>
        <dbReference type="ARBA" id="ARBA00022612"/>
    </source>
</evidence>
<evidence type="ECO:0000256" key="3">
    <source>
        <dbReference type="ARBA" id="ARBA00022840"/>
    </source>
</evidence>
<gene>
    <name evidence="6" type="ORF">UFOVP514_49</name>
</gene>
<dbReference type="Pfam" id="PF03237">
    <property type="entry name" value="Terminase_6N"/>
    <property type="match status" value="1"/>
</dbReference>
<dbReference type="Gene3D" id="3.30.420.240">
    <property type="match status" value="1"/>
</dbReference>
<keyword evidence="3" id="KW-0067">ATP-binding</keyword>
<accession>A0A6J5MRS0</accession>
<evidence type="ECO:0000259" key="5">
    <source>
        <dbReference type="Pfam" id="PF17289"/>
    </source>
</evidence>